<reference evidence="2 3" key="1">
    <citation type="submission" date="2021-06" db="EMBL/GenBank/DDBJ databases">
        <authorList>
            <person name="Palmer J.M."/>
        </authorList>
    </citation>
    <scope>NUCLEOTIDE SEQUENCE [LARGE SCALE GENOMIC DNA]</scope>
    <source>
        <strain evidence="2 3">GA_2019</strain>
        <tissue evidence="2">Muscle</tissue>
    </source>
</reference>
<evidence type="ECO:0000256" key="1">
    <source>
        <dbReference type="SAM" id="MobiDB-lite"/>
    </source>
</evidence>
<gene>
    <name evidence="2" type="ORF">GOODEAATRI_031469</name>
</gene>
<evidence type="ECO:0000313" key="2">
    <source>
        <dbReference type="EMBL" id="MEQ2183309.1"/>
    </source>
</evidence>
<feature type="region of interest" description="Disordered" evidence="1">
    <location>
        <begin position="1"/>
        <end position="31"/>
    </location>
</feature>
<organism evidence="2 3">
    <name type="scientific">Goodea atripinnis</name>
    <dbReference type="NCBI Taxonomy" id="208336"/>
    <lineage>
        <taxon>Eukaryota</taxon>
        <taxon>Metazoa</taxon>
        <taxon>Chordata</taxon>
        <taxon>Craniata</taxon>
        <taxon>Vertebrata</taxon>
        <taxon>Euteleostomi</taxon>
        <taxon>Actinopterygii</taxon>
        <taxon>Neopterygii</taxon>
        <taxon>Teleostei</taxon>
        <taxon>Neoteleostei</taxon>
        <taxon>Acanthomorphata</taxon>
        <taxon>Ovalentaria</taxon>
        <taxon>Atherinomorphae</taxon>
        <taxon>Cyprinodontiformes</taxon>
        <taxon>Goodeidae</taxon>
        <taxon>Goodea</taxon>
    </lineage>
</organism>
<dbReference type="Proteomes" id="UP001476798">
    <property type="component" value="Unassembled WGS sequence"/>
</dbReference>
<proteinExistence type="predicted"/>
<sequence length="125" mass="14183">MRTEALRKTDKKLKQGKKRGRIKDRVEKRLTPPRTEGEGATILFFFVIQILIGHCRWSRLSSGRLLLLKIPMTLLLPVVYVSNPNHLIDPQPVSCDHFLSLLVPDLSSSWTSSQVCSSPTAKQLF</sequence>
<protein>
    <submittedName>
        <fullName evidence="2">Uncharacterized protein</fullName>
    </submittedName>
</protein>
<dbReference type="EMBL" id="JAHRIO010075338">
    <property type="protein sequence ID" value="MEQ2183309.1"/>
    <property type="molecule type" value="Genomic_DNA"/>
</dbReference>
<name>A0ABV0PIQ8_9TELE</name>
<accession>A0ABV0PIQ8</accession>
<keyword evidence="3" id="KW-1185">Reference proteome</keyword>
<feature type="compositionally biased region" description="Basic residues" evidence="1">
    <location>
        <begin position="9"/>
        <end position="22"/>
    </location>
</feature>
<comment type="caution">
    <text evidence="2">The sequence shown here is derived from an EMBL/GenBank/DDBJ whole genome shotgun (WGS) entry which is preliminary data.</text>
</comment>
<evidence type="ECO:0000313" key="3">
    <source>
        <dbReference type="Proteomes" id="UP001476798"/>
    </source>
</evidence>